<dbReference type="AlphaFoldDB" id="A0A0C2WM97"/>
<dbReference type="EMBL" id="KN818267">
    <property type="protein sequence ID" value="KIL62692.1"/>
    <property type="molecule type" value="Genomic_DNA"/>
</dbReference>
<dbReference type="HOGENOM" id="CLU_084529_0_0_1"/>
<dbReference type="InterPro" id="IPR002575">
    <property type="entry name" value="Aminoglycoside_PTrfase"/>
</dbReference>
<dbReference type="Pfam" id="PF01636">
    <property type="entry name" value="APH"/>
    <property type="match status" value="1"/>
</dbReference>
<sequence>MSSITSSDRQEIISLCESHEETHCREPGYRPCLVFKSYFIKYGSYRSLRFQCETQRYIHSMTINDPSAPRVARVVDYFSPKQQMAYLVMEFIDGTTSADNAHEKVADALQWLRRVPAPHDVVIGSVGGGRARHRLFRDYEAPLLFSSKWALQNYMNKALERIPLCARPTKMDFSNDKLVFTQSDMDKSNFFIDNNGNLCILDFEDVVILPESFASYTMYASSIPFVKNVARYLGWPPCSNLGSMARARAILWMLADETLGLDKDGFPRARY</sequence>
<proteinExistence type="predicted"/>
<dbReference type="OrthoDB" id="3250044at2759"/>
<name>A0A0C2WM97_AMAMK</name>
<evidence type="ECO:0000259" key="1">
    <source>
        <dbReference type="Pfam" id="PF01636"/>
    </source>
</evidence>
<feature type="domain" description="Aminoglycoside phosphotransferase" evidence="1">
    <location>
        <begin position="44"/>
        <end position="208"/>
    </location>
</feature>
<gene>
    <name evidence="2" type="ORF">M378DRAFT_165340</name>
</gene>
<organism evidence="2 3">
    <name type="scientific">Amanita muscaria (strain Koide BX008)</name>
    <dbReference type="NCBI Taxonomy" id="946122"/>
    <lineage>
        <taxon>Eukaryota</taxon>
        <taxon>Fungi</taxon>
        <taxon>Dikarya</taxon>
        <taxon>Basidiomycota</taxon>
        <taxon>Agaricomycotina</taxon>
        <taxon>Agaricomycetes</taxon>
        <taxon>Agaricomycetidae</taxon>
        <taxon>Agaricales</taxon>
        <taxon>Pluteineae</taxon>
        <taxon>Amanitaceae</taxon>
        <taxon>Amanita</taxon>
    </lineage>
</organism>
<keyword evidence="3" id="KW-1185">Reference proteome</keyword>
<reference evidence="2 3" key="1">
    <citation type="submission" date="2014-04" db="EMBL/GenBank/DDBJ databases">
        <title>Evolutionary Origins and Diversification of the Mycorrhizal Mutualists.</title>
        <authorList>
            <consortium name="DOE Joint Genome Institute"/>
            <consortium name="Mycorrhizal Genomics Consortium"/>
            <person name="Kohler A."/>
            <person name="Kuo A."/>
            <person name="Nagy L.G."/>
            <person name="Floudas D."/>
            <person name="Copeland A."/>
            <person name="Barry K.W."/>
            <person name="Cichocki N."/>
            <person name="Veneault-Fourrey C."/>
            <person name="LaButti K."/>
            <person name="Lindquist E.A."/>
            <person name="Lipzen A."/>
            <person name="Lundell T."/>
            <person name="Morin E."/>
            <person name="Murat C."/>
            <person name="Riley R."/>
            <person name="Ohm R."/>
            <person name="Sun H."/>
            <person name="Tunlid A."/>
            <person name="Henrissat B."/>
            <person name="Grigoriev I.V."/>
            <person name="Hibbett D.S."/>
            <person name="Martin F."/>
        </authorList>
    </citation>
    <scope>NUCLEOTIDE SEQUENCE [LARGE SCALE GENOMIC DNA]</scope>
    <source>
        <strain evidence="2 3">Koide BX008</strain>
    </source>
</reference>
<dbReference type="SUPFAM" id="SSF56112">
    <property type="entry name" value="Protein kinase-like (PK-like)"/>
    <property type="match status" value="1"/>
</dbReference>
<dbReference type="InterPro" id="IPR011009">
    <property type="entry name" value="Kinase-like_dom_sf"/>
</dbReference>
<protein>
    <recommendedName>
        <fullName evidence="1">Aminoglycoside phosphotransferase domain-containing protein</fullName>
    </recommendedName>
</protein>
<accession>A0A0C2WM97</accession>
<evidence type="ECO:0000313" key="2">
    <source>
        <dbReference type="EMBL" id="KIL62692.1"/>
    </source>
</evidence>
<dbReference type="STRING" id="946122.A0A0C2WM97"/>
<evidence type="ECO:0000313" key="3">
    <source>
        <dbReference type="Proteomes" id="UP000054549"/>
    </source>
</evidence>
<dbReference type="Proteomes" id="UP000054549">
    <property type="component" value="Unassembled WGS sequence"/>
</dbReference>
<dbReference type="InParanoid" id="A0A0C2WM97"/>